<evidence type="ECO:0000313" key="3">
    <source>
        <dbReference type="Proteomes" id="UP001597237"/>
    </source>
</evidence>
<name>A0ABW4N212_9CAUL</name>
<reference evidence="3" key="1">
    <citation type="journal article" date="2019" name="Int. J. Syst. Evol. Microbiol.">
        <title>The Global Catalogue of Microorganisms (GCM) 10K type strain sequencing project: providing services to taxonomists for standard genome sequencing and annotation.</title>
        <authorList>
            <consortium name="The Broad Institute Genomics Platform"/>
            <consortium name="The Broad Institute Genome Sequencing Center for Infectious Disease"/>
            <person name="Wu L."/>
            <person name="Ma J."/>
        </authorList>
    </citation>
    <scope>NUCLEOTIDE SEQUENCE [LARGE SCALE GENOMIC DNA]</scope>
    <source>
        <strain evidence="3">DFY28</strain>
    </source>
</reference>
<dbReference type="Pfam" id="PF04213">
    <property type="entry name" value="HtaA"/>
    <property type="match status" value="1"/>
</dbReference>
<evidence type="ECO:0000259" key="1">
    <source>
        <dbReference type="Pfam" id="PF04213"/>
    </source>
</evidence>
<evidence type="ECO:0000313" key="2">
    <source>
        <dbReference type="EMBL" id="MFD1784024.1"/>
    </source>
</evidence>
<proteinExistence type="predicted"/>
<gene>
    <name evidence="2" type="ORF">ACFSC0_11515</name>
</gene>
<sequence length="157" mass="16043">MSDVQIAALHWGVKQSFRSYVEAVGGQIALSGPAERAPDGGFVFAAGEAAVTRSPDGRPQGQAQFSGEVRFEAHGGMLKVAIADPGVELGPDGGALTVADPWAAGKRMAIAKLDVAAAVTEAGEVALPAVTTIDGMQLLGDHYPPGTQLDPVRLKLG</sequence>
<dbReference type="Proteomes" id="UP001597237">
    <property type="component" value="Unassembled WGS sequence"/>
</dbReference>
<organism evidence="2 3">
    <name type="scientific">Phenylobacterium terrae</name>
    <dbReference type="NCBI Taxonomy" id="2665495"/>
    <lineage>
        <taxon>Bacteria</taxon>
        <taxon>Pseudomonadati</taxon>
        <taxon>Pseudomonadota</taxon>
        <taxon>Alphaproteobacteria</taxon>
        <taxon>Caulobacterales</taxon>
        <taxon>Caulobacteraceae</taxon>
        <taxon>Phenylobacterium</taxon>
    </lineage>
</organism>
<dbReference type="RefSeq" id="WP_377282788.1">
    <property type="nucleotide sequence ID" value="NZ_JBHRSI010000008.1"/>
</dbReference>
<dbReference type="InterPro" id="IPR007331">
    <property type="entry name" value="Htaa"/>
</dbReference>
<accession>A0ABW4N212</accession>
<protein>
    <submittedName>
        <fullName evidence="2">HtaA domain-containing protein</fullName>
    </submittedName>
</protein>
<comment type="caution">
    <text evidence="2">The sequence shown here is derived from an EMBL/GenBank/DDBJ whole genome shotgun (WGS) entry which is preliminary data.</text>
</comment>
<dbReference type="EMBL" id="JBHUEY010000001">
    <property type="protein sequence ID" value="MFD1784024.1"/>
    <property type="molecule type" value="Genomic_DNA"/>
</dbReference>
<feature type="domain" description="Htaa" evidence="1">
    <location>
        <begin position="8"/>
        <end position="154"/>
    </location>
</feature>
<keyword evidence="3" id="KW-1185">Reference proteome</keyword>